<dbReference type="EMBL" id="EAAA01002459">
    <property type="status" value="NOT_ANNOTATED_CDS"/>
    <property type="molecule type" value="Genomic_DNA"/>
</dbReference>
<accession>F6TIJ2</accession>
<dbReference type="STRING" id="7719.ENSCINP00000019774"/>
<protein>
    <recommendedName>
        <fullName evidence="1">NAD-dependent epimerase/dehydratase domain-containing protein</fullName>
    </recommendedName>
</protein>
<organism evidence="2 3">
    <name type="scientific">Ciona intestinalis</name>
    <name type="common">Transparent sea squirt</name>
    <name type="synonym">Ascidia intestinalis</name>
    <dbReference type="NCBI Taxonomy" id="7719"/>
    <lineage>
        <taxon>Eukaryota</taxon>
        <taxon>Metazoa</taxon>
        <taxon>Chordata</taxon>
        <taxon>Tunicata</taxon>
        <taxon>Ascidiacea</taxon>
        <taxon>Phlebobranchia</taxon>
        <taxon>Cionidae</taxon>
        <taxon>Ciona</taxon>
    </lineage>
</organism>
<dbReference type="PANTHER" id="PTHR43245:SF23">
    <property type="entry name" value="NAD(P)-BINDING DOMAIN-CONTAINING PROTEIN"/>
    <property type="match status" value="1"/>
</dbReference>
<dbReference type="Ensembl" id="ENSCINT00000019774.3">
    <property type="protein sequence ID" value="ENSCINP00000019774.3"/>
    <property type="gene ID" value="ENSCING00000009737.3"/>
</dbReference>
<dbReference type="Proteomes" id="UP000008144">
    <property type="component" value="Chromosome 7"/>
</dbReference>
<dbReference type="Pfam" id="PF01370">
    <property type="entry name" value="Epimerase"/>
    <property type="match status" value="1"/>
</dbReference>
<reference evidence="2" key="3">
    <citation type="submission" date="2025-08" db="UniProtKB">
        <authorList>
            <consortium name="Ensembl"/>
        </authorList>
    </citation>
    <scope>IDENTIFICATION</scope>
</reference>
<dbReference type="PANTHER" id="PTHR43245">
    <property type="entry name" value="BIFUNCTIONAL POLYMYXIN RESISTANCE PROTEIN ARNA"/>
    <property type="match status" value="1"/>
</dbReference>
<dbReference type="Gene3D" id="3.40.50.720">
    <property type="entry name" value="NAD(P)-binding Rossmann-like Domain"/>
    <property type="match status" value="1"/>
</dbReference>
<keyword evidence="3" id="KW-1185">Reference proteome</keyword>
<reference evidence="3" key="1">
    <citation type="journal article" date="2002" name="Science">
        <title>The draft genome of Ciona intestinalis: insights into chordate and vertebrate origins.</title>
        <authorList>
            <person name="Dehal P."/>
            <person name="Satou Y."/>
            <person name="Campbell R.K."/>
            <person name="Chapman J."/>
            <person name="Degnan B."/>
            <person name="De Tomaso A."/>
            <person name="Davidson B."/>
            <person name="Di Gregorio A."/>
            <person name="Gelpke M."/>
            <person name="Goodstein D.M."/>
            <person name="Harafuji N."/>
            <person name="Hastings K.E."/>
            <person name="Ho I."/>
            <person name="Hotta K."/>
            <person name="Huang W."/>
            <person name="Kawashima T."/>
            <person name="Lemaire P."/>
            <person name="Martinez D."/>
            <person name="Meinertzhagen I.A."/>
            <person name="Necula S."/>
            <person name="Nonaka M."/>
            <person name="Putnam N."/>
            <person name="Rash S."/>
            <person name="Saiga H."/>
            <person name="Satake M."/>
            <person name="Terry A."/>
            <person name="Yamada L."/>
            <person name="Wang H.G."/>
            <person name="Awazu S."/>
            <person name="Azumi K."/>
            <person name="Boore J."/>
            <person name="Branno M."/>
            <person name="Chin-Bow S."/>
            <person name="DeSantis R."/>
            <person name="Doyle S."/>
            <person name="Francino P."/>
            <person name="Keys D.N."/>
            <person name="Haga S."/>
            <person name="Hayashi H."/>
            <person name="Hino K."/>
            <person name="Imai K.S."/>
            <person name="Inaba K."/>
            <person name="Kano S."/>
            <person name="Kobayashi K."/>
            <person name="Kobayashi M."/>
            <person name="Lee B.I."/>
            <person name="Makabe K.W."/>
            <person name="Manohar C."/>
            <person name="Matassi G."/>
            <person name="Medina M."/>
            <person name="Mochizuki Y."/>
            <person name="Mount S."/>
            <person name="Morishita T."/>
            <person name="Miura S."/>
            <person name="Nakayama A."/>
            <person name="Nishizaka S."/>
            <person name="Nomoto H."/>
            <person name="Ohta F."/>
            <person name="Oishi K."/>
            <person name="Rigoutsos I."/>
            <person name="Sano M."/>
            <person name="Sasaki A."/>
            <person name="Sasakura Y."/>
            <person name="Shoguchi E."/>
            <person name="Shin-i T."/>
            <person name="Spagnuolo A."/>
            <person name="Stainier D."/>
            <person name="Suzuki M.M."/>
            <person name="Tassy O."/>
            <person name="Takatori N."/>
            <person name="Tokuoka M."/>
            <person name="Yagi K."/>
            <person name="Yoshizaki F."/>
            <person name="Wada S."/>
            <person name="Zhang C."/>
            <person name="Hyatt P.D."/>
            <person name="Larimer F."/>
            <person name="Detter C."/>
            <person name="Doggett N."/>
            <person name="Glavina T."/>
            <person name="Hawkins T."/>
            <person name="Richardson P."/>
            <person name="Lucas S."/>
            <person name="Kohara Y."/>
            <person name="Levine M."/>
            <person name="Satoh N."/>
            <person name="Rokhsar D.S."/>
        </authorList>
    </citation>
    <scope>NUCLEOTIDE SEQUENCE [LARGE SCALE GENOMIC DNA]</scope>
</reference>
<dbReference type="InterPro" id="IPR050177">
    <property type="entry name" value="Lipid_A_modif_metabolic_enz"/>
</dbReference>
<dbReference type="GeneTree" id="ENSGT00660000096648"/>
<evidence type="ECO:0000313" key="3">
    <source>
        <dbReference type="Proteomes" id="UP000008144"/>
    </source>
</evidence>
<dbReference type="InParanoid" id="F6TIJ2"/>
<dbReference type="CDD" id="cd08946">
    <property type="entry name" value="SDR_e"/>
    <property type="match status" value="1"/>
</dbReference>
<proteinExistence type="predicted"/>
<reference evidence="2" key="4">
    <citation type="submission" date="2025-09" db="UniProtKB">
        <authorList>
            <consortium name="Ensembl"/>
        </authorList>
    </citation>
    <scope>IDENTIFICATION</scope>
</reference>
<name>F6TIJ2_CIOIN</name>
<feature type="domain" description="NAD-dependent epimerase/dehydratase" evidence="1">
    <location>
        <begin position="17"/>
        <end position="185"/>
    </location>
</feature>
<evidence type="ECO:0000313" key="2">
    <source>
        <dbReference type="Ensembl" id="ENSCINP00000019774.3"/>
    </source>
</evidence>
<evidence type="ECO:0000259" key="1">
    <source>
        <dbReference type="Pfam" id="PF01370"/>
    </source>
</evidence>
<dbReference type="SUPFAM" id="SSF51735">
    <property type="entry name" value="NAD(P)-binding Rossmann-fold domains"/>
    <property type="match status" value="1"/>
</dbReference>
<dbReference type="AlphaFoldDB" id="F6TIJ2"/>
<dbReference type="InterPro" id="IPR036291">
    <property type="entry name" value="NAD(P)-bd_dom_sf"/>
</dbReference>
<dbReference type="HOGENOM" id="CLU_1457591_0_0_1"/>
<dbReference type="InterPro" id="IPR001509">
    <property type="entry name" value="Epimerase_deHydtase"/>
</dbReference>
<sequence length="186" mass="20358">YRWGVYPLTPVVGNPRLTVINADILDTDKLEKALKDVDAVIHLAAIVGYPACSKEPEVARQVNVEGTRNVVNALLPHQRVIYASTGSCYGAVDGTCTEETPISPITLYGETKAEGEKLVRAKGGVGLRLATVFGVSPRLRLDLLVNDLTAKAVKMRTFDLYEGGFRRTFLHVRDAAKGFVFALQHY</sequence>
<reference evidence="2" key="2">
    <citation type="journal article" date="2008" name="Genome Biol.">
        <title>Improved genome assembly and evidence-based global gene model set for the chordate Ciona intestinalis: new insight into intron and operon populations.</title>
        <authorList>
            <person name="Satou Y."/>
            <person name="Mineta K."/>
            <person name="Ogasawara M."/>
            <person name="Sasakura Y."/>
            <person name="Shoguchi E."/>
            <person name="Ueno K."/>
            <person name="Yamada L."/>
            <person name="Matsumoto J."/>
            <person name="Wasserscheid J."/>
            <person name="Dewar K."/>
            <person name="Wiley G.B."/>
            <person name="Macmil S.L."/>
            <person name="Roe B.A."/>
            <person name="Zeller R.W."/>
            <person name="Hastings K.E."/>
            <person name="Lemaire P."/>
            <person name="Lindquist E."/>
            <person name="Endo T."/>
            <person name="Hotta K."/>
            <person name="Inaba K."/>
        </authorList>
    </citation>
    <scope>NUCLEOTIDE SEQUENCE [LARGE SCALE GENOMIC DNA]</scope>
    <source>
        <strain evidence="2">wild type</strain>
    </source>
</reference>